<dbReference type="AlphaFoldDB" id="A0A9E6ZX92"/>
<evidence type="ECO:0000313" key="3">
    <source>
        <dbReference type="EMBL" id="UOB18526.1"/>
    </source>
</evidence>
<sequence>MKKLTLLFTSLLVFSQVICQDNSRVITTAVPFLLITSDARAGGMGELGVATSPDAFSQQWNPAKYVFAKQKVGIGASYTPYLSELVNDIALLNLTAYNRMNERSAWAASIKYFSLGDIELRNTADDIGVVERPNELTIDATYALRLSENFSMAVSGRYLRSDLKIPDEFVDAKAASSFAVDISGFYNSKEFALSNYNGRWRGGFNISNIGPRIKYDEAGEKSFIPTNMKLGGGFDFIFNSENKLAVSLELNKLLVPTPSVAVNGEGEEVSEDDPDFVGYVQPDVSFFSGMFKSFGDAPDGFSEELKEFTWALGAEYWYQDAFAFRTGYFNESEEKGARKFFTLGAGFKFKSATIDMSYLFSASKVRNPLENTLRFSLTFNFGEEFTDF</sequence>
<feature type="domain" description="Type IX secretion system protein PorV" evidence="2">
    <location>
        <begin position="20"/>
        <end position="259"/>
    </location>
</feature>
<proteinExistence type="predicted"/>
<feature type="chain" id="PRO_5039195956" evidence="1">
    <location>
        <begin position="20"/>
        <end position="388"/>
    </location>
</feature>
<name>A0A9E6ZX92_9FLAO</name>
<dbReference type="Proteomes" id="UP000831290">
    <property type="component" value="Chromosome"/>
</dbReference>
<dbReference type="InterPro" id="IPR047799">
    <property type="entry name" value="T9SS_OM_PorV"/>
</dbReference>
<keyword evidence="1" id="KW-0732">Signal</keyword>
<keyword evidence="4" id="KW-1185">Reference proteome</keyword>
<dbReference type="NCBIfam" id="NF033709">
    <property type="entry name" value="PorV_fam"/>
    <property type="match status" value="1"/>
</dbReference>
<organism evidence="3 4">
    <name type="scientific">Abyssalbus ytuae</name>
    <dbReference type="NCBI Taxonomy" id="2926907"/>
    <lineage>
        <taxon>Bacteria</taxon>
        <taxon>Pseudomonadati</taxon>
        <taxon>Bacteroidota</taxon>
        <taxon>Flavobacteriia</taxon>
        <taxon>Flavobacteriales</taxon>
        <taxon>Flavobacteriaceae</taxon>
        <taxon>Abyssalbus</taxon>
    </lineage>
</organism>
<dbReference type="EMBL" id="CP094358">
    <property type="protein sequence ID" value="UOB18526.1"/>
    <property type="molecule type" value="Genomic_DNA"/>
</dbReference>
<dbReference type="Gene3D" id="2.40.160.60">
    <property type="entry name" value="Outer membrane protein transport protein (OMPP1/FadL/TodX)"/>
    <property type="match status" value="2"/>
</dbReference>
<dbReference type="NCBIfam" id="NF033710">
    <property type="entry name" value="T9SS_OM_PorV"/>
    <property type="match status" value="1"/>
</dbReference>
<evidence type="ECO:0000313" key="4">
    <source>
        <dbReference type="Proteomes" id="UP000831290"/>
    </source>
</evidence>
<feature type="signal peptide" evidence="1">
    <location>
        <begin position="1"/>
        <end position="19"/>
    </location>
</feature>
<evidence type="ECO:0000256" key="1">
    <source>
        <dbReference type="SAM" id="SignalP"/>
    </source>
</evidence>
<evidence type="ECO:0000259" key="2">
    <source>
        <dbReference type="Pfam" id="PF19572"/>
    </source>
</evidence>
<reference evidence="3" key="1">
    <citation type="submission" date="2022-03" db="EMBL/GenBank/DDBJ databases">
        <title>Description of Abyssus ytuae gen. nov., sp. nov., a novel member of the family Flavobacteriaceae isolated from the sediment of Mariana Trench.</title>
        <authorList>
            <person name="Zhang J."/>
            <person name="Xu X."/>
        </authorList>
    </citation>
    <scope>NUCLEOTIDE SEQUENCE</scope>
    <source>
        <strain evidence="3">MT3330</strain>
    </source>
</reference>
<dbReference type="KEGG" id="fbm:MQE35_04350"/>
<dbReference type="Pfam" id="PF19572">
    <property type="entry name" value="PorV"/>
    <property type="match status" value="1"/>
</dbReference>
<dbReference type="InterPro" id="IPR045741">
    <property type="entry name" value="PorV"/>
</dbReference>
<dbReference type="RefSeq" id="WP_255844861.1">
    <property type="nucleotide sequence ID" value="NZ_CP094358.1"/>
</dbReference>
<protein>
    <submittedName>
        <fullName evidence="3">Type IX secretion system outer membrane channel protein PorV</fullName>
    </submittedName>
</protein>
<accession>A0A9E6ZX92</accession>
<gene>
    <name evidence="3" type="primary">porV</name>
    <name evidence="3" type="ORF">MQE35_04350</name>
</gene>